<dbReference type="CDD" id="cd01392">
    <property type="entry name" value="HTH_LacI"/>
    <property type="match status" value="1"/>
</dbReference>
<protein>
    <submittedName>
        <fullName evidence="5">LacI family transcriptional regulator</fullName>
    </submittedName>
</protein>
<evidence type="ECO:0000256" key="2">
    <source>
        <dbReference type="ARBA" id="ARBA00023125"/>
    </source>
</evidence>
<dbReference type="Gene3D" id="1.10.260.40">
    <property type="entry name" value="lambda repressor-like DNA-binding domains"/>
    <property type="match status" value="1"/>
</dbReference>
<evidence type="ECO:0000259" key="4">
    <source>
        <dbReference type="PROSITE" id="PS50932"/>
    </source>
</evidence>
<dbReference type="Gene3D" id="3.40.50.2300">
    <property type="match status" value="2"/>
</dbReference>
<dbReference type="EMBL" id="CP025746">
    <property type="protein sequence ID" value="QAA31530.1"/>
    <property type="molecule type" value="Genomic_DNA"/>
</dbReference>
<accession>A0A3R5U883</accession>
<dbReference type="SUPFAM" id="SSF47413">
    <property type="entry name" value="lambda repressor-like DNA-binding domains"/>
    <property type="match status" value="1"/>
</dbReference>
<sequence>MNVTIKDVAREANVSPSTVSRVLAGNPRISDETKERVMETVKRLNYHPNVIARSLANNVTKILGLILPSGEEDLFRNPFFIQVMTGISIYAQKMGYSIVYTFSKNEEEEISFLANYINSKMVDGMLLLTTRSEDKCVEYLSERNFPFVIVGRPETAENILWVDNDNKKAMYDVTKRLIDKGHKDIAFIGGPSERTMSKDRLSGYKEALSEANIEFDENLIMQMGDFTETDGYEACSTIINFKKPSAIVTTDDLLAFGVSRRLKEEKIKDTWLVGFNNIPLSEYQNPPLSTVDINAKKLGYYATKLLIDRLQQKEEELDHYIIETKFVERESTFNKLG</sequence>
<dbReference type="PANTHER" id="PTHR30146">
    <property type="entry name" value="LACI-RELATED TRANSCRIPTIONAL REPRESSOR"/>
    <property type="match status" value="1"/>
</dbReference>
<evidence type="ECO:0000313" key="5">
    <source>
        <dbReference type="EMBL" id="QAA31530.1"/>
    </source>
</evidence>
<dbReference type="CDD" id="cd06294">
    <property type="entry name" value="PBP1_MalR-like"/>
    <property type="match status" value="1"/>
</dbReference>
<dbReference type="GO" id="GO:0000976">
    <property type="term" value="F:transcription cis-regulatory region binding"/>
    <property type="evidence" value="ECO:0007669"/>
    <property type="project" value="TreeGrafter"/>
</dbReference>
<keyword evidence="6" id="KW-1185">Reference proteome</keyword>
<proteinExistence type="predicted"/>
<dbReference type="InterPro" id="IPR000843">
    <property type="entry name" value="HTH_LacI"/>
</dbReference>
<dbReference type="AlphaFoldDB" id="A0A3R5U883"/>
<dbReference type="PROSITE" id="PS00356">
    <property type="entry name" value="HTH_LACI_1"/>
    <property type="match status" value="1"/>
</dbReference>
<dbReference type="GO" id="GO:0003700">
    <property type="term" value="F:DNA-binding transcription factor activity"/>
    <property type="evidence" value="ECO:0007669"/>
    <property type="project" value="TreeGrafter"/>
</dbReference>
<dbReference type="InterPro" id="IPR010982">
    <property type="entry name" value="Lambda_DNA-bd_dom_sf"/>
</dbReference>
<keyword evidence="1" id="KW-0805">Transcription regulation</keyword>
<dbReference type="RefSeq" id="WP_128212343.1">
    <property type="nucleotide sequence ID" value="NZ_CP025746.1"/>
</dbReference>
<feature type="domain" description="HTH lacI-type" evidence="4">
    <location>
        <begin position="3"/>
        <end position="57"/>
    </location>
</feature>
<dbReference type="InterPro" id="IPR046335">
    <property type="entry name" value="LacI/GalR-like_sensor"/>
</dbReference>
<dbReference type="SUPFAM" id="SSF53822">
    <property type="entry name" value="Periplasmic binding protein-like I"/>
    <property type="match status" value="1"/>
</dbReference>
<dbReference type="SMART" id="SM00354">
    <property type="entry name" value="HTH_LACI"/>
    <property type="match status" value="1"/>
</dbReference>
<dbReference type="KEGG" id="cmah:C1I91_07690"/>
<dbReference type="PANTHER" id="PTHR30146:SF109">
    <property type="entry name" value="HTH-TYPE TRANSCRIPTIONAL REGULATOR GALS"/>
    <property type="match status" value="1"/>
</dbReference>
<dbReference type="PROSITE" id="PS50932">
    <property type="entry name" value="HTH_LACI_2"/>
    <property type="match status" value="1"/>
</dbReference>
<dbReference type="Pfam" id="PF13377">
    <property type="entry name" value="Peripla_BP_3"/>
    <property type="match status" value="1"/>
</dbReference>
<dbReference type="InterPro" id="IPR028082">
    <property type="entry name" value="Peripla_BP_I"/>
</dbReference>
<name>A0A3R5U883_9CLOT</name>
<dbReference type="Proteomes" id="UP000286268">
    <property type="component" value="Chromosome"/>
</dbReference>
<evidence type="ECO:0000256" key="3">
    <source>
        <dbReference type="ARBA" id="ARBA00023163"/>
    </source>
</evidence>
<gene>
    <name evidence="5" type="ORF">C1I91_07690</name>
</gene>
<dbReference type="OrthoDB" id="9788209at2"/>
<keyword evidence="3" id="KW-0804">Transcription</keyword>
<organism evidence="5 6">
    <name type="scientific">Clostridium manihotivorum</name>
    <dbReference type="NCBI Taxonomy" id="2320868"/>
    <lineage>
        <taxon>Bacteria</taxon>
        <taxon>Bacillati</taxon>
        <taxon>Bacillota</taxon>
        <taxon>Clostridia</taxon>
        <taxon>Eubacteriales</taxon>
        <taxon>Clostridiaceae</taxon>
        <taxon>Clostridium</taxon>
    </lineage>
</organism>
<reference evidence="5 6" key="1">
    <citation type="submission" date="2018-01" db="EMBL/GenBank/DDBJ databases">
        <title>Genome Sequencing and Assembly of Anaerobacter polyendosporus strain CT4.</title>
        <authorList>
            <person name="Tachaapaikoon C."/>
            <person name="Sutheeworapong S."/>
            <person name="Jenjaroenpun P."/>
            <person name="Wongsurawat T."/>
            <person name="Nookeaw I."/>
            <person name="Cheawchanlertfa P."/>
            <person name="Kosugi A."/>
            <person name="Cheevadhanarak S."/>
            <person name="Ratanakhanokchai K."/>
        </authorList>
    </citation>
    <scope>NUCLEOTIDE SEQUENCE [LARGE SCALE GENOMIC DNA]</scope>
    <source>
        <strain evidence="5 6">CT4</strain>
    </source>
</reference>
<keyword evidence="2" id="KW-0238">DNA-binding</keyword>
<dbReference type="Pfam" id="PF00356">
    <property type="entry name" value="LacI"/>
    <property type="match status" value="1"/>
</dbReference>
<evidence type="ECO:0000313" key="6">
    <source>
        <dbReference type="Proteomes" id="UP000286268"/>
    </source>
</evidence>
<evidence type="ECO:0000256" key="1">
    <source>
        <dbReference type="ARBA" id="ARBA00023015"/>
    </source>
</evidence>